<comment type="caution">
    <text evidence="1">The sequence shown here is derived from an EMBL/GenBank/DDBJ whole genome shotgun (WGS) entry which is preliminary data.</text>
</comment>
<name>A0AAE8N4Y9_9PEZI</name>
<gene>
    <name evidence="1" type="ORF">DNG_07602</name>
</gene>
<reference evidence="1" key="1">
    <citation type="submission" date="2018-03" db="EMBL/GenBank/DDBJ databases">
        <authorList>
            <person name="Guldener U."/>
        </authorList>
    </citation>
    <scope>NUCLEOTIDE SEQUENCE</scope>
</reference>
<keyword evidence="2" id="KW-1185">Reference proteome</keyword>
<dbReference type="Proteomes" id="UP001187682">
    <property type="component" value="Unassembled WGS sequence"/>
</dbReference>
<sequence length="24" mass="3062">MVQKKERKKKCLEDFDDWKLAQFF</sequence>
<dbReference type="EMBL" id="ONZQ02000011">
    <property type="protein sequence ID" value="SPO04917.1"/>
    <property type="molecule type" value="Genomic_DNA"/>
</dbReference>
<accession>A0AAE8N4Y9</accession>
<evidence type="ECO:0000313" key="2">
    <source>
        <dbReference type="Proteomes" id="UP001187682"/>
    </source>
</evidence>
<organism evidence="1 2">
    <name type="scientific">Cephalotrichum gorgonifer</name>
    <dbReference type="NCBI Taxonomy" id="2041049"/>
    <lineage>
        <taxon>Eukaryota</taxon>
        <taxon>Fungi</taxon>
        <taxon>Dikarya</taxon>
        <taxon>Ascomycota</taxon>
        <taxon>Pezizomycotina</taxon>
        <taxon>Sordariomycetes</taxon>
        <taxon>Hypocreomycetidae</taxon>
        <taxon>Microascales</taxon>
        <taxon>Microascaceae</taxon>
        <taxon>Cephalotrichum</taxon>
    </lineage>
</organism>
<proteinExistence type="predicted"/>
<dbReference type="AlphaFoldDB" id="A0AAE8N4Y9"/>
<protein>
    <submittedName>
        <fullName evidence="1">Uncharacterized protein</fullName>
    </submittedName>
</protein>
<evidence type="ECO:0000313" key="1">
    <source>
        <dbReference type="EMBL" id="SPO04917.1"/>
    </source>
</evidence>